<dbReference type="PANTHER" id="PTHR48184:SF1">
    <property type="entry name" value="MEMBRANE-ASSOCIATED PROTEIN"/>
    <property type="match status" value="1"/>
</dbReference>
<dbReference type="Proteomes" id="UP000324585">
    <property type="component" value="Unassembled WGS sequence"/>
</dbReference>
<evidence type="ECO:0000313" key="4">
    <source>
        <dbReference type="Proteomes" id="UP000324585"/>
    </source>
</evidence>
<gene>
    <name evidence="3" type="ORF">FVE85_7702</name>
</gene>
<evidence type="ECO:0000256" key="2">
    <source>
        <dbReference type="SAM" id="Phobius"/>
    </source>
</evidence>
<feature type="transmembrane region" description="Helical" evidence="2">
    <location>
        <begin position="702"/>
        <end position="727"/>
    </location>
</feature>
<evidence type="ECO:0000313" key="3">
    <source>
        <dbReference type="EMBL" id="KAA8491281.1"/>
    </source>
</evidence>
<comment type="caution">
    <text evidence="3">The sequence shown here is derived from an EMBL/GenBank/DDBJ whole genome shotgun (WGS) entry which is preliminary data.</text>
</comment>
<keyword evidence="4" id="KW-1185">Reference proteome</keyword>
<proteinExistence type="predicted"/>
<organism evidence="3 4">
    <name type="scientific">Porphyridium purpureum</name>
    <name type="common">Red alga</name>
    <name type="synonym">Porphyridium cruentum</name>
    <dbReference type="NCBI Taxonomy" id="35688"/>
    <lineage>
        <taxon>Eukaryota</taxon>
        <taxon>Rhodophyta</taxon>
        <taxon>Bangiophyceae</taxon>
        <taxon>Porphyridiales</taxon>
        <taxon>Porphyridiaceae</taxon>
        <taxon>Porphyridium</taxon>
    </lineage>
</organism>
<sequence>MHRQMAACTVAHFSEFTSTANACLCSGTRPHDGRVALQQRPILWSTQFAQAQPCASRKFAHAGLSVCRSIGLSVYRPNGLSVYRTLFAARGHCPRACRPLCSCARRASPVHAGVWLREIPSSSDEDVNEPSGLVVVDRAGYSIAVGTTSGDLGQEGFPVTNNGGLDVFLWYLNATSGETLRVLLIGTDGDEVAQDIAYDRAGGRIAILGSTTGQFPGAPDLQGSSDMFVAVLNDTIESTPTVFVAGTPGRDDPVKVIFVANQYFIAVGNGRNTTPQPTTALFLRIDADLLQLLTSVQLITPEPDGYFSFQTITPKGTLSGFGATYELWNVSEESDAVQTYNLTDYSVTFEPIESRAMEAVLASPSGRIVRPIDGSNLEYAQNRYYYFGSYPGWSNPLIEPNSSLVNVTRNYIGFEDGRSSNDNLVVGNGENAVIELYWPPTALSIDHTAAGTSNTYYAFRSFLDRDVLNGGIEVWVTGWEQGPLSLLGPTQQEVIDSFVPGDNWFLTSATQIDAVDKTFLMYGQRWNLTESPFDCMGSEMRRNMSWAVGVSDSVLGYADLGTQCPEANVDTKRGEDADGDGQAWYYYTIGATTGSMTGQVRNNAGQTNTTVVVGVLFNRTLSLDSPGETFTVPSIDVTCELPCMSIPPSIPPSPSPSPSPSPTPFIPTPSPSPSPSPSPTPSPTPTPTPTIGPLPVEGNTDWGVIVGSVIGAVAASVLVVGLGVALFTFCVAGTASAAGAAAAASTDYYG</sequence>
<accession>A0A5J4YIK7</accession>
<dbReference type="AlphaFoldDB" id="A0A5J4YIK7"/>
<dbReference type="EMBL" id="VRMN01000014">
    <property type="protein sequence ID" value="KAA8491281.1"/>
    <property type="molecule type" value="Genomic_DNA"/>
</dbReference>
<keyword evidence="2" id="KW-0812">Transmembrane</keyword>
<keyword evidence="2" id="KW-0472">Membrane</keyword>
<name>A0A5J4YIK7_PORPP</name>
<evidence type="ECO:0000256" key="1">
    <source>
        <dbReference type="SAM" id="MobiDB-lite"/>
    </source>
</evidence>
<dbReference type="PANTHER" id="PTHR48184">
    <property type="entry name" value="RICIN B-TYPE LECTIN DOMAIN-CONTAINING PROTEIN"/>
    <property type="match status" value="1"/>
</dbReference>
<protein>
    <submittedName>
        <fullName evidence="3">Uncharacterized protein</fullName>
    </submittedName>
</protein>
<keyword evidence="2" id="KW-1133">Transmembrane helix</keyword>
<feature type="compositionally biased region" description="Pro residues" evidence="1">
    <location>
        <begin position="648"/>
        <end position="692"/>
    </location>
</feature>
<feature type="region of interest" description="Disordered" evidence="1">
    <location>
        <begin position="646"/>
        <end position="695"/>
    </location>
</feature>
<reference evidence="4" key="1">
    <citation type="journal article" date="2019" name="Nat. Commun.">
        <title>Expansion of phycobilisome linker gene families in mesophilic red algae.</title>
        <authorList>
            <person name="Lee J."/>
            <person name="Kim D."/>
            <person name="Bhattacharya D."/>
            <person name="Yoon H.S."/>
        </authorList>
    </citation>
    <scope>NUCLEOTIDE SEQUENCE [LARGE SCALE GENOMIC DNA]</scope>
    <source>
        <strain evidence="4">CCMP 1328</strain>
    </source>
</reference>